<dbReference type="InterPro" id="IPR002110">
    <property type="entry name" value="Ankyrin_rpt"/>
</dbReference>
<feature type="region of interest" description="Disordered" evidence="3">
    <location>
        <begin position="240"/>
        <end position="301"/>
    </location>
</feature>
<feature type="compositionally biased region" description="Low complexity" evidence="3">
    <location>
        <begin position="279"/>
        <end position="290"/>
    </location>
</feature>
<evidence type="ECO:0000256" key="3">
    <source>
        <dbReference type="SAM" id="MobiDB-lite"/>
    </source>
</evidence>
<reference evidence="4" key="1">
    <citation type="journal article" date="2020" name="Nature">
        <title>Giant virus diversity and host interactions through global metagenomics.</title>
        <authorList>
            <person name="Schulz F."/>
            <person name="Roux S."/>
            <person name="Paez-Espino D."/>
            <person name="Jungbluth S."/>
            <person name="Walsh D.A."/>
            <person name="Denef V.J."/>
            <person name="McMahon K.D."/>
            <person name="Konstantinidis K.T."/>
            <person name="Eloe-Fadrosh E.A."/>
            <person name="Kyrpides N.C."/>
            <person name="Woyke T."/>
        </authorList>
    </citation>
    <scope>NUCLEOTIDE SEQUENCE</scope>
    <source>
        <strain evidence="4">GVMAG-S-ERX555961-36</strain>
    </source>
</reference>
<evidence type="ECO:0000256" key="2">
    <source>
        <dbReference type="ARBA" id="ARBA00023043"/>
    </source>
</evidence>
<dbReference type="PROSITE" id="PS50297">
    <property type="entry name" value="ANK_REP_REGION"/>
    <property type="match status" value="3"/>
</dbReference>
<dbReference type="SMART" id="SM00248">
    <property type="entry name" value="ANK"/>
    <property type="match status" value="5"/>
</dbReference>
<protein>
    <submittedName>
        <fullName evidence="4">Uncharacterized protein</fullName>
    </submittedName>
</protein>
<dbReference type="PROSITE" id="PS50088">
    <property type="entry name" value="ANK_REPEAT"/>
    <property type="match status" value="3"/>
</dbReference>
<dbReference type="EMBL" id="MN738761">
    <property type="protein sequence ID" value="QHS83646.1"/>
    <property type="molecule type" value="Genomic_DNA"/>
</dbReference>
<dbReference type="InterPro" id="IPR036770">
    <property type="entry name" value="Ankyrin_rpt-contain_sf"/>
</dbReference>
<sequence length="395" mass="43916">MLQEQDYSKNLIDLIKNDDTDSVLELIKTSIDIKDMSLDTALHSATEMGNVSIITALIEAGANVESIDEYGQRPIHIAAASGELDVLSLILNYAYIDSREGNGIGSRGNTALHYAAAEDSPNLTQLLINTGATINIKNNFQETPLHIAVMNNSLRNVINLLKYADDNLIYEENITGLTAIGIATNKDILNLLNRYVKSLSIGVMSRSTMNPDVVGVIGTFIGGARPKNRMLRKTIDELLNNQHTKKKNTNRSKRVGGGQLPPSTPPRHSRQLTPWTPDSNTSKTVSVNSSMLESPDWRMTNDDMTIPVDDDDMTIPVDDDDTNFDDETFYNSANYSYKDKLLYSVNTGNIDMMIEMIGNGVLDAEMYVLLRKSAVERGYMKIVELLDEAYKYIYK</sequence>
<accession>A0A6C0AVP8</accession>
<organism evidence="4">
    <name type="scientific">viral metagenome</name>
    <dbReference type="NCBI Taxonomy" id="1070528"/>
    <lineage>
        <taxon>unclassified sequences</taxon>
        <taxon>metagenomes</taxon>
        <taxon>organismal metagenomes</taxon>
    </lineage>
</organism>
<dbReference type="Pfam" id="PF12796">
    <property type="entry name" value="Ank_2"/>
    <property type="match status" value="2"/>
</dbReference>
<dbReference type="PANTHER" id="PTHR24198">
    <property type="entry name" value="ANKYRIN REPEAT AND PROTEIN KINASE DOMAIN-CONTAINING PROTEIN"/>
    <property type="match status" value="1"/>
</dbReference>
<dbReference type="PANTHER" id="PTHR24198:SF165">
    <property type="entry name" value="ANKYRIN REPEAT-CONTAINING PROTEIN-RELATED"/>
    <property type="match status" value="1"/>
</dbReference>
<keyword evidence="2" id="KW-0040">ANK repeat</keyword>
<dbReference type="AlphaFoldDB" id="A0A6C0AVP8"/>
<feature type="compositionally biased region" description="Basic residues" evidence="3">
    <location>
        <begin position="243"/>
        <end position="254"/>
    </location>
</feature>
<dbReference type="Gene3D" id="1.25.40.20">
    <property type="entry name" value="Ankyrin repeat-containing domain"/>
    <property type="match status" value="2"/>
</dbReference>
<keyword evidence="1" id="KW-0677">Repeat</keyword>
<dbReference type="SUPFAM" id="SSF48403">
    <property type="entry name" value="Ankyrin repeat"/>
    <property type="match status" value="1"/>
</dbReference>
<proteinExistence type="predicted"/>
<name>A0A6C0AVP8_9ZZZZ</name>
<evidence type="ECO:0000313" key="4">
    <source>
        <dbReference type="EMBL" id="QHS83646.1"/>
    </source>
</evidence>
<dbReference type="PRINTS" id="PR01415">
    <property type="entry name" value="ANKYRIN"/>
</dbReference>
<evidence type="ECO:0000256" key="1">
    <source>
        <dbReference type="ARBA" id="ARBA00022737"/>
    </source>
</evidence>